<gene>
    <name evidence="4" type="ORF">RHAB15C_0000779</name>
</gene>
<name>A0ABX8Z1V1_9BACT</name>
<keyword evidence="5" id="KW-1185">Reference proteome</keyword>
<keyword evidence="4" id="KW-0012">Acyltransferase</keyword>
<dbReference type="Pfam" id="PF13500">
    <property type="entry name" value="AAA_26"/>
    <property type="match status" value="1"/>
</dbReference>
<protein>
    <submittedName>
        <fullName evidence="4">Phosphate acetyltransferase</fullName>
        <ecNumber evidence="4">2.3.1.8</ecNumber>
    </submittedName>
</protein>
<dbReference type="PANTHER" id="PTHR21343">
    <property type="entry name" value="DETHIOBIOTIN SYNTHETASE"/>
    <property type="match status" value="1"/>
</dbReference>
<dbReference type="Pfam" id="PF07085">
    <property type="entry name" value="DRTGG"/>
    <property type="match status" value="1"/>
</dbReference>
<proteinExistence type="predicted"/>
<reference evidence="4 5" key="2">
    <citation type="submission" date="2021-05" db="EMBL/GenBank/DDBJ databases">
        <title>Ecology and evolution of chlamydial symbionts of arthropods.</title>
        <authorList>
            <person name="Halter T."/>
            <person name="Sixt B.S."/>
            <person name="Toenshoff E.R."/>
            <person name="Koestlbacher S."/>
            <person name="Schulz F."/>
            <person name="Kostanjsek R."/>
            <person name="Collingro A."/>
            <person name="Hendrickx F."/>
            <person name="Horn M."/>
        </authorList>
    </citation>
    <scope>NUCLEOTIDE SEQUENCE [LARGE SCALE GENOMIC DNA]</scope>
    <source>
        <strain evidence="4 5">15C</strain>
    </source>
</reference>
<dbReference type="SUPFAM" id="SSF52540">
    <property type="entry name" value="P-loop containing nucleoside triphosphate hydrolases"/>
    <property type="match status" value="1"/>
</dbReference>
<dbReference type="InterPro" id="IPR028979">
    <property type="entry name" value="Ser_kin/Pase_Hpr-like_N_sf"/>
</dbReference>
<dbReference type="CDD" id="cd03109">
    <property type="entry name" value="DTBS"/>
    <property type="match status" value="1"/>
</dbReference>
<evidence type="ECO:0000313" key="4">
    <source>
        <dbReference type="EMBL" id="QZA58898.1"/>
    </source>
</evidence>
<dbReference type="GO" id="GO:0008959">
    <property type="term" value="F:phosphate acetyltransferase activity"/>
    <property type="evidence" value="ECO:0007669"/>
    <property type="project" value="UniProtKB-EC"/>
</dbReference>
<dbReference type="EC" id="2.3.1.8" evidence="4"/>
<dbReference type="RefSeq" id="WP_194845408.1">
    <property type="nucleotide sequence ID" value="NZ_CP075585.1"/>
</dbReference>
<sequence>MRGLFIASTGQHIGKTTACLGLFSGLHKLFSHLGYMKPIGQQHITTKQGLQVDKDVLIFKKHFALTDSLESMSPIVIPSGFTRDFLDKKIHIDDLRKKLILSFKTIKENKQLILVEGTGHCGVGSIIHLNNAQVAKELKLPLILISSGGLGSSFDDLTLNITLCNHYKLSILGVILNRVLPQKQEMIQHYIRKALKRWNLPLLGCIPFDPFLSTFSMGDFELLFQTPIITGSNYRFRHFDRIRLVATSVESYREMILPNQLIITPSNREDIILATLNKHLELLDSHKEGLCTGMILTGDFSPRHYLIEQLAKADIPVLYTPLHSYTAMEKISAFTAKISTEDTDKIKEAISIAESHIDFSLLQSTLNGS</sequence>
<dbReference type="Gene3D" id="3.40.50.300">
    <property type="entry name" value="P-loop containing nucleotide triphosphate hydrolases"/>
    <property type="match status" value="1"/>
</dbReference>
<organism evidence="4 5">
    <name type="scientific">Candidatus Rhabdochlamydia porcellionis</name>
    <dbReference type="NCBI Taxonomy" id="225148"/>
    <lineage>
        <taxon>Bacteria</taxon>
        <taxon>Pseudomonadati</taxon>
        <taxon>Chlamydiota</taxon>
        <taxon>Chlamydiia</taxon>
        <taxon>Parachlamydiales</taxon>
        <taxon>Candidatus Rhabdochlamydiaceae</taxon>
        <taxon>Candidatus Rhabdochlamydia</taxon>
    </lineage>
</organism>
<dbReference type="Proteomes" id="UP000822862">
    <property type="component" value="Chromosome"/>
</dbReference>
<accession>A0ABX8Z1V1</accession>
<dbReference type="EMBL" id="CP075585">
    <property type="protein sequence ID" value="QZA58898.1"/>
    <property type="molecule type" value="Genomic_DNA"/>
</dbReference>
<dbReference type="InterPro" id="IPR010766">
    <property type="entry name" value="DRTGG"/>
</dbReference>
<keyword evidence="4" id="KW-0808">Transferase</keyword>
<evidence type="ECO:0000256" key="1">
    <source>
        <dbReference type="ARBA" id="ARBA00011643"/>
    </source>
</evidence>
<dbReference type="Gene3D" id="3.40.1390.20">
    <property type="entry name" value="HprK N-terminal domain-like"/>
    <property type="match status" value="1"/>
</dbReference>
<comment type="subunit">
    <text evidence="1">Homohexamer.</text>
</comment>
<reference evidence="4 5" key="1">
    <citation type="submission" date="2020-01" db="EMBL/GenBank/DDBJ databases">
        <authorList>
            <person name="Sixt B."/>
            <person name="Schulz F."/>
            <person name="Kostanjsek R."/>
            <person name="Koestlbacher S."/>
            <person name="Collingro A."/>
            <person name="Toenshoff E."/>
            <person name="Horn M."/>
        </authorList>
    </citation>
    <scope>NUCLEOTIDE SEQUENCE [LARGE SCALE GENOMIC DNA]</scope>
    <source>
        <strain evidence="4 5">15C</strain>
    </source>
</reference>
<evidence type="ECO:0000313" key="5">
    <source>
        <dbReference type="Proteomes" id="UP000822862"/>
    </source>
</evidence>
<evidence type="ECO:0000256" key="2">
    <source>
        <dbReference type="ARBA" id="ARBA00022962"/>
    </source>
</evidence>
<feature type="domain" description="DRTGG" evidence="3">
    <location>
        <begin position="228"/>
        <end position="333"/>
    </location>
</feature>
<dbReference type="PANTHER" id="PTHR21343:SF8">
    <property type="entry name" value="DRTGG DOMAIN-CONTAINING PROTEIN"/>
    <property type="match status" value="1"/>
</dbReference>
<dbReference type="SUPFAM" id="SSF75138">
    <property type="entry name" value="HprK N-terminal domain-like"/>
    <property type="match status" value="1"/>
</dbReference>
<evidence type="ECO:0000259" key="3">
    <source>
        <dbReference type="Pfam" id="PF07085"/>
    </source>
</evidence>
<keyword evidence="2" id="KW-0315">Glutamine amidotransferase</keyword>
<dbReference type="InterPro" id="IPR027417">
    <property type="entry name" value="P-loop_NTPase"/>
</dbReference>